<dbReference type="EMBL" id="LCWF01000002">
    <property type="protein sequence ID" value="KKY29189.1"/>
    <property type="molecule type" value="Genomic_DNA"/>
</dbReference>
<keyword evidence="4 6" id="KW-1133">Transmembrane helix</keyword>
<dbReference type="OrthoDB" id="567788at2759"/>
<feature type="compositionally biased region" description="Polar residues" evidence="7">
    <location>
        <begin position="66"/>
        <end position="75"/>
    </location>
</feature>
<reference evidence="9 10" key="2">
    <citation type="submission" date="2015-05" db="EMBL/GenBank/DDBJ databases">
        <authorList>
            <person name="Morales-Cruz A."/>
            <person name="Amrine K.C."/>
            <person name="Cantu D."/>
        </authorList>
    </citation>
    <scope>NUCLEOTIDE SEQUENCE [LARGE SCALE GENOMIC DNA]</scope>
    <source>
        <strain evidence="9">UCRPC4</strain>
    </source>
</reference>
<keyword evidence="10" id="KW-1185">Reference proteome</keyword>
<dbReference type="InterPro" id="IPR003388">
    <property type="entry name" value="Reticulon"/>
</dbReference>
<dbReference type="PROSITE" id="PS50845">
    <property type="entry name" value="RETICULON"/>
    <property type="match status" value="1"/>
</dbReference>
<evidence type="ECO:0000259" key="8">
    <source>
        <dbReference type="PROSITE" id="PS50845"/>
    </source>
</evidence>
<evidence type="ECO:0000256" key="3">
    <source>
        <dbReference type="ARBA" id="ARBA00022824"/>
    </source>
</evidence>
<comment type="subcellular location">
    <subcellularLocation>
        <location evidence="1 6">Endoplasmic reticulum membrane</location>
        <topology evidence="1 6">Multi-pass membrane protein</topology>
    </subcellularLocation>
</comment>
<dbReference type="GO" id="GO:0005789">
    <property type="term" value="C:endoplasmic reticulum membrane"/>
    <property type="evidence" value="ECO:0007669"/>
    <property type="project" value="UniProtKB-SubCell"/>
</dbReference>
<gene>
    <name evidence="9" type="ORF">UCRPC4_g00095</name>
</gene>
<evidence type="ECO:0000256" key="2">
    <source>
        <dbReference type="ARBA" id="ARBA00022692"/>
    </source>
</evidence>
<feature type="transmembrane region" description="Helical" evidence="6">
    <location>
        <begin position="229"/>
        <end position="245"/>
    </location>
</feature>
<feature type="region of interest" description="Disordered" evidence="7">
    <location>
        <begin position="1"/>
        <end position="44"/>
    </location>
</feature>
<comment type="caution">
    <text evidence="9">The sequence shown here is derived from an EMBL/GenBank/DDBJ whole genome shotgun (WGS) entry which is preliminary data.</text>
</comment>
<dbReference type="AlphaFoldDB" id="A0A0G2F4L4"/>
<feature type="region of interest" description="Disordered" evidence="7">
    <location>
        <begin position="64"/>
        <end position="84"/>
    </location>
</feature>
<feature type="compositionally biased region" description="Basic and acidic residues" evidence="7">
    <location>
        <begin position="28"/>
        <end position="37"/>
    </location>
</feature>
<feature type="region of interest" description="Disordered" evidence="7">
    <location>
        <begin position="337"/>
        <end position="359"/>
    </location>
</feature>
<evidence type="ECO:0000256" key="5">
    <source>
        <dbReference type="ARBA" id="ARBA00023136"/>
    </source>
</evidence>
<protein>
    <recommendedName>
        <fullName evidence="6">Reticulon-like protein</fullName>
    </recommendedName>
</protein>
<evidence type="ECO:0000256" key="4">
    <source>
        <dbReference type="ARBA" id="ARBA00022989"/>
    </source>
</evidence>
<organism evidence="9 10">
    <name type="scientific">Phaeomoniella chlamydospora</name>
    <name type="common">Phaeoacremonium chlamydosporum</name>
    <dbReference type="NCBI Taxonomy" id="158046"/>
    <lineage>
        <taxon>Eukaryota</taxon>
        <taxon>Fungi</taxon>
        <taxon>Dikarya</taxon>
        <taxon>Ascomycota</taxon>
        <taxon>Pezizomycotina</taxon>
        <taxon>Eurotiomycetes</taxon>
        <taxon>Chaetothyriomycetidae</taxon>
        <taxon>Phaeomoniellales</taxon>
        <taxon>Phaeomoniellaceae</taxon>
        <taxon>Phaeomoniella</taxon>
    </lineage>
</organism>
<feature type="transmembrane region" description="Helical" evidence="6">
    <location>
        <begin position="134"/>
        <end position="152"/>
    </location>
</feature>
<name>A0A0G2F4L4_PHACM</name>
<evidence type="ECO:0000256" key="6">
    <source>
        <dbReference type="RuleBase" id="RU363132"/>
    </source>
</evidence>
<keyword evidence="3 6" id="KW-0256">Endoplasmic reticulum</keyword>
<dbReference type="Proteomes" id="UP000053317">
    <property type="component" value="Unassembled WGS sequence"/>
</dbReference>
<feature type="transmembrane region" description="Helical" evidence="6">
    <location>
        <begin position="251"/>
        <end position="269"/>
    </location>
</feature>
<keyword evidence="2 6" id="KW-0812">Transmembrane</keyword>
<feature type="compositionally biased region" description="Polar residues" evidence="7">
    <location>
        <begin position="1"/>
        <end position="27"/>
    </location>
</feature>
<sequence length="359" mass="38730">MSSDAPPTLGDISTGSDLRVPTLNSTSEQHETSHEAPAEASGANGATLKDTVVNNAAAAVNSVTNHPVTQQTKETVFNGPVGTTVKDQTAKTGADISNLANARTPPSEPAATGQPLTHYHSFFYSLLSWEHKRATAIAFAATVAFIFAARYLKVLRFIFKTTYMVLGITAAAEVAGKFLLGTGLTSSIRPRRYYTVPKETLETALDDVEQLVNFFVIEGQRLLFAENPSATIGAFFAALVSYFLIRFVPLWGLSLLATLVIYLGPLIYLENKELIDGHLNNASDIINQQTNQFKDLAGQHTSRATETVKQYTGEYAAKAQEMIGTGKSRQKIIKENDFPAAPKGEFESKTPAAPEPVAA</sequence>
<reference evidence="9 10" key="1">
    <citation type="submission" date="2015-05" db="EMBL/GenBank/DDBJ databases">
        <title>Distinctive expansion of gene families associated with plant cell wall degradation and secondary metabolism in the genomes of grapevine trunk pathogens.</title>
        <authorList>
            <person name="Lawrence D.P."/>
            <person name="Travadon R."/>
            <person name="Rolshausen P.E."/>
            <person name="Baumgartner K."/>
        </authorList>
    </citation>
    <scope>NUCLEOTIDE SEQUENCE [LARGE SCALE GENOMIC DNA]</scope>
    <source>
        <strain evidence="9">UCRPC4</strain>
    </source>
</reference>
<feature type="domain" description="Reticulon" evidence="8">
    <location>
        <begin position="123"/>
        <end position="320"/>
    </location>
</feature>
<evidence type="ECO:0000313" key="10">
    <source>
        <dbReference type="Proteomes" id="UP000053317"/>
    </source>
</evidence>
<evidence type="ECO:0000313" key="9">
    <source>
        <dbReference type="EMBL" id="KKY29189.1"/>
    </source>
</evidence>
<evidence type="ECO:0000256" key="1">
    <source>
        <dbReference type="ARBA" id="ARBA00004477"/>
    </source>
</evidence>
<evidence type="ECO:0000256" key="7">
    <source>
        <dbReference type="SAM" id="MobiDB-lite"/>
    </source>
</evidence>
<keyword evidence="5 6" id="KW-0472">Membrane</keyword>
<proteinExistence type="predicted"/>
<accession>A0A0G2F4L4</accession>
<dbReference type="Pfam" id="PF02453">
    <property type="entry name" value="Reticulon"/>
    <property type="match status" value="1"/>
</dbReference>
<feature type="transmembrane region" description="Helical" evidence="6">
    <location>
        <begin position="164"/>
        <end position="184"/>
    </location>
</feature>